<dbReference type="Gene3D" id="3.40.50.1820">
    <property type="entry name" value="alpha/beta hydrolase"/>
    <property type="match status" value="1"/>
</dbReference>
<sequence>MQRQDITFNSGGDQCAAWLYLPDGAGEAPPPVIVMAHGLGGVRSMRLDAFAERYCAAGYACFVFDYRYFGDSDGAPRQLLRVSHQLEDWENAVAAARACHGVDPERVVLWGTSFSGGHVLALGARLKGIAAVMSQCPFTDGISSSLALPPLSSLGVSLAVIKDFLVRPFGHRGYVSLVGLPGSAALIAAPGALAGYEALKPEGAEIETRVAAEIGLMIGVYRPRRYMAKIPYPTLVVVCLEDQLAPAGPTLAGAKSLPKGEVVTFETDHFDIYIGEWFERTVAVQLDFLARHVPLGG</sequence>
<dbReference type="InterPro" id="IPR029058">
    <property type="entry name" value="AB_hydrolase_fold"/>
</dbReference>
<dbReference type="AlphaFoldDB" id="E0TFV2"/>
<evidence type="ECO:0000313" key="5">
    <source>
        <dbReference type="Proteomes" id="UP000001302"/>
    </source>
</evidence>
<dbReference type="PANTHER" id="PTHR22946:SF9">
    <property type="entry name" value="POLYKETIDE TRANSFERASE AF380"/>
    <property type="match status" value="1"/>
</dbReference>
<dbReference type="HOGENOM" id="CLU_048587_1_0_5"/>
<dbReference type="InterPro" id="IPR000073">
    <property type="entry name" value="AB_hydrolase_1"/>
</dbReference>
<gene>
    <name evidence="4" type="ordered locus">PB2503_05212</name>
</gene>
<dbReference type="EMBL" id="CP002156">
    <property type="protein sequence ID" value="ADM09117.1"/>
    <property type="molecule type" value="Genomic_DNA"/>
</dbReference>
<reference evidence="5" key="1">
    <citation type="submission" date="2010-08" db="EMBL/GenBank/DDBJ databases">
        <title>Genome sequence of Parvularcula bermudensis HTCC2503.</title>
        <authorList>
            <person name="Kang D.-M."/>
            <person name="Oh H.-M."/>
            <person name="Cho J.-C."/>
        </authorList>
    </citation>
    <scope>NUCLEOTIDE SEQUENCE [LARGE SCALE GENOMIC DNA]</scope>
    <source>
        <strain evidence="5">ATCC BAA-594 / HTCC2503 / KCTC 12087</strain>
    </source>
</reference>
<evidence type="ECO:0000256" key="1">
    <source>
        <dbReference type="ARBA" id="ARBA00022801"/>
    </source>
</evidence>
<reference evidence="4 5" key="2">
    <citation type="journal article" date="2011" name="J. Bacteriol.">
        <title>Complete genome sequence of strain HTCC2503T of Parvularcula bermudensis, the type species of the order "Parvularculales" in the class Alphaproteobacteria.</title>
        <authorList>
            <person name="Oh H.M."/>
            <person name="Kang I."/>
            <person name="Vergin K.L."/>
            <person name="Kang D."/>
            <person name="Rhee K.H."/>
            <person name="Giovannoni S.J."/>
            <person name="Cho J.C."/>
        </authorList>
    </citation>
    <scope>NUCLEOTIDE SEQUENCE [LARGE SCALE GENOMIC DNA]</scope>
    <source>
        <strain evidence="5">ATCC BAA-594 / HTCC2503 / KCTC 12087</strain>
    </source>
</reference>
<organism evidence="4 5">
    <name type="scientific">Parvularcula bermudensis (strain ATCC BAA-594 / HTCC2503 / KCTC 12087)</name>
    <dbReference type="NCBI Taxonomy" id="314260"/>
    <lineage>
        <taxon>Bacteria</taxon>
        <taxon>Pseudomonadati</taxon>
        <taxon>Pseudomonadota</taxon>
        <taxon>Alphaproteobacteria</taxon>
        <taxon>Parvularculales</taxon>
        <taxon>Parvularculaceae</taxon>
        <taxon>Parvularcula</taxon>
    </lineage>
</organism>
<dbReference type="RefSeq" id="WP_013300091.1">
    <property type="nucleotide sequence ID" value="NC_014414.1"/>
</dbReference>
<dbReference type="Pfam" id="PF00561">
    <property type="entry name" value="Abhydrolase_1"/>
    <property type="match status" value="1"/>
</dbReference>
<dbReference type="STRING" id="314260.PB2503_05212"/>
<keyword evidence="1" id="KW-0378">Hydrolase</keyword>
<dbReference type="OrthoDB" id="217645at2"/>
<dbReference type="SUPFAM" id="SSF53474">
    <property type="entry name" value="alpha/beta-Hydrolases"/>
    <property type="match status" value="1"/>
</dbReference>
<protein>
    <recommendedName>
        <fullName evidence="3">AB hydrolase-1 domain-containing protein</fullName>
    </recommendedName>
</protein>
<accession>E0TFV2</accession>
<comment type="similarity">
    <text evidence="2">Belongs to the AB hydrolase superfamily. FUS2 hydrolase family.</text>
</comment>
<proteinExistence type="inferred from homology"/>
<dbReference type="eggNOG" id="COG1073">
    <property type="taxonomic scope" value="Bacteria"/>
</dbReference>
<keyword evidence="5" id="KW-1185">Reference proteome</keyword>
<dbReference type="KEGG" id="pbr:PB2503_05212"/>
<evidence type="ECO:0000256" key="2">
    <source>
        <dbReference type="ARBA" id="ARBA00038115"/>
    </source>
</evidence>
<feature type="domain" description="AB hydrolase-1" evidence="3">
    <location>
        <begin position="31"/>
        <end position="148"/>
    </location>
</feature>
<dbReference type="InterPro" id="IPR050261">
    <property type="entry name" value="FrsA_esterase"/>
</dbReference>
<evidence type="ECO:0000259" key="3">
    <source>
        <dbReference type="Pfam" id="PF00561"/>
    </source>
</evidence>
<name>E0TFV2_PARBH</name>
<dbReference type="Proteomes" id="UP000001302">
    <property type="component" value="Chromosome"/>
</dbReference>
<dbReference type="PANTHER" id="PTHR22946">
    <property type="entry name" value="DIENELACTONE HYDROLASE DOMAIN-CONTAINING PROTEIN-RELATED"/>
    <property type="match status" value="1"/>
</dbReference>
<dbReference type="GO" id="GO:0052689">
    <property type="term" value="F:carboxylic ester hydrolase activity"/>
    <property type="evidence" value="ECO:0007669"/>
    <property type="project" value="UniProtKB-ARBA"/>
</dbReference>
<evidence type="ECO:0000313" key="4">
    <source>
        <dbReference type="EMBL" id="ADM09117.1"/>
    </source>
</evidence>